<feature type="compositionally biased region" description="Low complexity" evidence="1">
    <location>
        <begin position="22"/>
        <end position="45"/>
    </location>
</feature>
<feature type="signal peptide" evidence="2">
    <location>
        <begin position="1"/>
        <end position="22"/>
    </location>
</feature>
<dbReference type="Proteomes" id="UP001162734">
    <property type="component" value="Chromosome"/>
</dbReference>
<sequence>MRSLTLAALAAVALVVDGRAVAQDAAPAGAQPAEPSQQAPQSPQSPEERQRLEEQIAKELGASPGATPTPPAPPDLSAPPPSPSTAQGQQGGNPFARLLLLPDISAIGDFAAAYDSRDAAVESPRSGPVSQPHQLRPLFQELELGIQSVVDPYARADAFISFTPDGVSVEEAYLTTLQLPAGLQARAGKLFSPFGRLNQQHPHVWDFVDAPLALDRLVSADQLKGPGLDVAWLAPVPWFLEAHLYGQTTTPAFEDKERRTVGGRVLQYFDLTDAVVAGLGLSAARLEEPASGAWRDLGGVDVHVKIRPPQGRSYLALQGELFWRRLTDPVAPAQADVGGYAQAVWRDGPYFAYGARYDFAPAFQDSRGGIVQVDGTEHRASAVAAWLPSEFQRLRLQAGWDFLPGGREGLELLLQLEFAIGAHGAHPF</sequence>
<accession>A0ABN6N5C4</accession>
<dbReference type="Gene3D" id="2.40.160.10">
    <property type="entry name" value="Porin"/>
    <property type="match status" value="1"/>
</dbReference>
<evidence type="ECO:0000256" key="2">
    <source>
        <dbReference type="SAM" id="SignalP"/>
    </source>
</evidence>
<evidence type="ECO:0008006" key="5">
    <source>
        <dbReference type="Google" id="ProtNLM"/>
    </source>
</evidence>
<evidence type="ECO:0000313" key="3">
    <source>
        <dbReference type="EMBL" id="BDG07278.1"/>
    </source>
</evidence>
<organism evidence="3 4">
    <name type="scientific">Anaeromyxobacter paludicola</name>
    <dbReference type="NCBI Taxonomy" id="2918171"/>
    <lineage>
        <taxon>Bacteria</taxon>
        <taxon>Pseudomonadati</taxon>
        <taxon>Myxococcota</taxon>
        <taxon>Myxococcia</taxon>
        <taxon>Myxococcales</taxon>
        <taxon>Cystobacterineae</taxon>
        <taxon>Anaeromyxobacteraceae</taxon>
        <taxon>Anaeromyxobacter</taxon>
    </lineage>
</organism>
<keyword evidence="2" id="KW-0732">Signal</keyword>
<proteinExistence type="predicted"/>
<feature type="compositionally biased region" description="Pro residues" evidence="1">
    <location>
        <begin position="67"/>
        <end position="83"/>
    </location>
</feature>
<name>A0ABN6N5C4_9BACT</name>
<dbReference type="EMBL" id="AP025592">
    <property type="protein sequence ID" value="BDG07278.1"/>
    <property type="molecule type" value="Genomic_DNA"/>
</dbReference>
<gene>
    <name evidence="3" type="ORF">AMPC_03910</name>
</gene>
<keyword evidence="4" id="KW-1185">Reference proteome</keyword>
<evidence type="ECO:0000313" key="4">
    <source>
        <dbReference type="Proteomes" id="UP001162734"/>
    </source>
</evidence>
<dbReference type="InterPro" id="IPR023614">
    <property type="entry name" value="Porin_dom_sf"/>
</dbReference>
<dbReference type="RefSeq" id="WP_248343877.1">
    <property type="nucleotide sequence ID" value="NZ_AP025592.1"/>
</dbReference>
<feature type="compositionally biased region" description="Basic and acidic residues" evidence="1">
    <location>
        <begin position="46"/>
        <end position="57"/>
    </location>
</feature>
<feature type="region of interest" description="Disordered" evidence="1">
    <location>
        <begin position="22"/>
        <end position="93"/>
    </location>
</feature>
<evidence type="ECO:0000256" key="1">
    <source>
        <dbReference type="SAM" id="MobiDB-lite"/>
    </source>
</evidence>
<feature type="chain" id="PRO_5045986179" description="Zinc-regulated TonB-dependent outer membrane receptor" evidence="2">
    <location>
        <begin position="23"/>
        <end position="428"/>
    </location>
</feature>
<reference evidence="4" key="1">
    <citation type="journal article" date="2022" name="Int. J. Syst. Evol. Microbiol.">
        <title>Anaeromyxobacter oryzae sp. nov., Anaeromyxobacter diazotrophicus sp. nov. and Anaeromyxobacter paludicola sp. nov., isolated from paddy soils.</title>
        <authorList>
            <person name="Itoh H."/>
            <person name="Xu Z."/>
            <person name="Mise K."/>
            <person name="Masuda Y."/>
            <person name="Ushijima N."/>
            <person name="Hayakawa C."/>
            <person name="Shiratori Y."/>
            <person name="Senoo K."/>
        </authorList>
    </citation>
    <scope>NUCLEOTIDE SEQUENCE [LARGE SCALE GENOMIC DNA]</scope>
    <source>
        <strain evidence="4">Red630</strain>
    </source>
</reference>
<protein>
    <recommendedName>
        <fullName evidence="5">Zinc-regulated TonB-dependent outer membrane receptor</fullName>
    </recommendedName>
</protein>